<accession>A0A853CWE7</accession>
<evidence type="ECO:0000256" key="1">
    <source>
        <dbReference type="SAM" id="SignalP"/>
    </source>
</evidence>
<keyword evidence="1" id="KW-0732">Signal</keyword>
<dbReference type="InterPro" id="IPR006059">
    <property type="entry name" value="SBP"/>
</dbReference>
<dbReference type="InterPro" id="IPR006311">
    <property type="entry name" value="TAT_signal"/>
</dbReference>
<dbReference type="EMBL" id="JACCFL010000001">
    <property type="protein sequence ID" value="NYJ25446.1"/>
    <property type="molecule type" value="Genomic_DNA"/>
</dbReference>
<dbReference type="AlphaFoldDB" id="A0A853CWE7"/>
<dbReference type="PANTHER" id="PTHR43649:SF30">
    <property type="entry name" value="ABC TRANSPORTER SUBSTRATE-BINDING PROTEIN"/>
    <property type="match status" value="1"/>
</dbReference>
<dbReference type="Pfam" id="PF01547">
    <property type="entry name" value="SBP_bac_1"/>
    <property type="match status" value="1"/>
</dbReference>
<reference evidence="2 3" key="1">
    <citation type="submission" date="2020-07" db="EMBL/GenBank/DDBJ databases">
        <title>Sequencing the genomes of 1000 actinobacteria strains.</title>
        <authorList>
            <person name="Klenk H.-P."/>
        </authorList>
    </citation>
    <scope>NUCLEOTIDE SEQUENCE [LARGE SCALE GENOMIC DNA]</scope>
    <source>
        <strain evidence="2 3">DSM 15165</strain>
    </source>
</reference>
<name>A0A853CWE7_9MICO</name>
<sequence length="435" mass="46234">MTNGLLSGTVSRRGLLAGTGGLAVLAALAACSSPGGTATSTLKFWNMPWGGTAFSPLDKKITLAYKPASGLPAAGYQAVQWSNFTTTFASALASNTGPAVSSGAGTQAFQFAEKNYIAYADSLFDSWKSNGMLDDFLPGVLDTMKTSKGYVAVPYNLDMRVLWYRKSLLEKAGVEAPTDWQSYLDVCAALKKIGVYGFGIASGAQGNGFQVLTGLLINNGGGLFNADQKPDCVTPANIEALEFVVEMVRKGYMDPGSVSYSTTNAQSQWKAGTFGMGFESPGLAQVLGGPLVQDMTVGEPLTGARGGKGALYFPNNIMMYKHTPSQKGSEDFLTYYYKNMAPLWTQNTGIGLPVLKSIAATKEFQADRNAVTMIEKWQPICKTWAAPGGDALFADVTLVDSTPAMSTWAQSVLSLKATPKESLQTLQKTLTSQQK</sequence>
<dbReference type="RefSeq" id="WP_179608171.1">
    <property type="nucleotide sequence ID" value="NZ_BAABEH010000001.1"/>
</dbReference>
<dbReference type="InterPro" id="IPR050490">
    <property type="entry name" value="Bact_solute-bd_prot1"/>
</dbReference>
<dbReference type="SUPFAM" id="SSF53850">
    <property type="entry name" value="Periplasmic binding protein-like II"/>
    <property type="match status" value="1"/>
</dbReference>
<keyword evidence="2" id="KW-0762">Sugar transport</keyword>
<proteinExistence type="predicted"/>
<dbReference type="PROSITE" id="PS51318">
    <property type="entry name" value="TAT"/>
    <property type="match status" value="1"/>
</dbReference>
<feature type="chain" id="PRO_5032660314" evidence="1">
    <location>
        <begin position="30"/>
        <end position="435"/>
    </location>
</feature>
<evidence type="ECO:0000313" key="3">
    <source>
        <dbReference type="Proteomes" id="UP000578352"/>
    </source>
</evidence>
<dbReference type="PANTHER" id="PTHR43649">
    <property type="entry name" value="ARABINOSE-BINDING PROTEIN-RELATED"/>
    <property type="match status" value="1"/>
</dbReference>
<comment type="caution">
    <text evidence="2">The sequence shown here is derived from an EMBL/GenBank/DDBJ whole genome shotgun (WGS) entry which is preliminary data.</text>
</comment>
<gene>
    <name evidence="2" type="ORF">HNR13_003733</name>
</gene>
<protein>
    <submittedName>
        <fullName evidence="2">Multiple sugar transport system substrate-binding protein</fullName>
    </submittedName>
</protein>
<feature type="signal peptide" evidence="1">
    <location>
        <begin position="1"/>
        <end position="29"/>
    </location>
</feature>
<dbReference type="Gene3D" id="3.40.190.10">
    <property type="entry name" value="Periplasmic binding protein-like II"/>
    <property type="match status" value="2"/>
</dbReference>
<organism evidence="2 3">
    <name type="scientific">Leifsonia shinshuensis</name>
    <dbReference type="NCBI Taxonomy" id="150026"/>
    <lineage>
        <taxon>Bacteria</taxon>
        <taxon>Bacillati</taxon>
        <taxon>Actinomycetota</taxon>
        <taxon>Actinomycetes</taxon>
        <taxon>Micrococcales</taxon>
        <taxon>Microbacteriaceae</taxon>
        <taxon>Leifsonia</taxon>
    </lineage>
</organism>
<dbReference type="Proteomes" id="UP000578352">
    <property type="component" value="Unassembled WGS sequence"/>
</dbReference>
<evidence type="ECO:0000313" key="2">
    <source>
        <dbReference type="EMBL" id="NYJ25446.1"/>
    </source>
</evidence>
<keyword evidence="2" id="KW-0813">Transport</keyword>